<feature type="domain" description="Putative restriction endonuclease" evidence="1">
    <location>
        <begin position="10"/>
        <end position="163"/>
    </location>
</feature>
<dbReference type="SUPFAM" id="SSF52980">
    <property type="entry name" value="Restriction endonuclease-like"/>
    <property type="match status" value="1"/>
</dbReference>
<dbReference type="PANTHER" id="PTHR36558">
    <property type="entry name" value="GLR1098 PROTEIN"/>
    <property type="match status" value="1"/>
</dbReference>
<keyword evidence="3" id="KW-1185">Reference proteome</keyword>
<gene>
    <name evidence="2" type="ORF">SAMN04488541_103347</name>
</gene>
<dbReference type="RefSeq" id="WP_091548618.1">
    <property type="nucleotide sequence ID" value="NZ_FONY01000033.1"/>
</dbReference>
<evidence type="ECO:0000259" key="1">
    <source>
        <dbReference type="Pfam" id="PF05685"/>
    </source>
</evidence>
<organism evidence="2 3">
    <name type="scientific">Thermoflexibacter ruber</name>
    <dbReference type="NCBI Taxonomy" id="1003"/>
    <lineage>
        <taxon>Bacteria</taxon>
        <taxon>Pseudomonadati</taxon>
        <taxon>Bacteroidota</taxon>
        <taxon>Cytophagia</taxon>
        <taxon>Cytophagales</taxon>
        <taxon>Thermoflexibacteraceae</taxon>
        <taxon>Thermoflexibacter</taxon>
    </lineage>
</organism>
<dbReference type="InterPro" id="IPR011335">
    <property type="entry name" value="Restrct_endonuc-II-like"/>
</dbReference>
<keyword evidence="2" id="KW-0540">Nuclease</keyword>
<dbReference type="Proteomes" id="UP000199513">
    <property type="component" value="Unassembled WGS sequence"/>
</dbReference>
<reference evidence="2 3" key="1">
    <citation type="submission" date="2016-10" db="EMBL/GenBank/DDBJ databases">
        <authorList>
            <person name="de Groot N.N."/>
        </authorList>
    </citation>
    <scope>NUCLEOTIDE SEQUENCE [LARGE SCALE GENOMIC DNA]</scope>
    <source>
        <strain>GEY</strain>
        <strain evidence="3">DSM 9560</strain>
    </source>
</reference>
<keyword evidence="2" id="KW-0255">Endonuclease</keyword>
<proteinExistence type="predicted"/>
<dbReference type="AlphaFoldDB" id="A0A1I2IMG0"/>
<dbReference type="CDD" id="cd06260">
    <property type="entry name" value="DUF820-like"/>
    <property type="match status" value="1"/>
</dbReference>
<dbReference type="EMBL" id="FONY01000033">
    <property type="protein sequence ID" value="SFF42870.1"/>
    <property type="molecule type" value="Genomic_DNA"/>
</dbReference>
<dbReference type="OrthoDB" id="668969at2"/>
<dbReference type="GO" id="GO:0004519">
    <property type="term" value="F:endonuclease activity"/>
    <property type="evidence" value="ECO:0007669"/>
    <property type="project" value="UniProtKB-KW"/>
</dbReference>
<name>A0A1I2IMG0_9BACT</name>
<evidence type="ECO:0000313" key="3">
    <source>
        <dbReference type="Proteomes" id="UP000199513"/>
    </source>
</evidence>
<dbReference type="STRING" id="1003.SAMN04488541_103347"/>
<dbReference type="Pfam" id="PF05685">
    <property type="entry name" value="Uma2"/>
    <property type="match status" value="1"/>
</dbReference>
<keyword evidence="2" id="KW-0378">Hydrolase</keyword>
<dbReference type="InterPro" id="IPR008538">
    <property type="entry name" value="Uma2"/>
</dbReference>
<protein>
    <submittedName>
        <fullName evidence="2">Endonuclease, Uma2 family (Restriction endonuclease fold)</fullName>
    </submittedName>
</protein>
<dbReference type="PANTHER" id="PTHR36558:SF1">
    <property type="entry name" value="RESTRICTION ENDONUCLEASE DOMAIN-CONTAINING PROTEIN-RELATED"/>
    <property type="match status" value="1"/>
</dbReference>
<evidence type="ECO:0000313" key="2">
    <source>
        <dbReference type="EMBL" id="SFF42870.1"/>
    </source>
</evidence>
<dbReference type="Gene3D" id="3.90.1570.10">
    <property type="entry name" value="tt1808, chain A"/>
    <property type="match status" value="1"/>
</dbReference>
<sequence length="195" mass="22359">MSSIATKISVEEYLQQEAKAKFKSEYHGGKVVAMAGANFNHNILVSNIIGLLWQCMQKEDCFVLPSDMLLALPECDKFVYPDVTIVCEEAKFTEQRYGLDVLVNPNIIIEVLSDSTELYDRSDKFRCYKTLPSLKQYVLVASEEMLVESYERTEDNFWLLQSEEDAHKSIKIGKCDMLLSNIYRKVGFGTQNKKK</sequence>
<accession>A0A1I2IMG0</accession>
<dbReference type="InterPro" id="IPR012296">
    <property type="entry name" value="Nuclease_put_TT1808"/>
</dbReference>